<dbReference type="RefSeq" id="WP_028290996.1">
    <property type="nucleotide sequence ID" value="NZ_JAEMEF010000002.1"/>
</dbReference>
<reference evidence="1 2" key="1">
    <citation type="submission" date="2020-12" db="EMBL/GenBank/DDBJ databases">
        <title>Olleya sediminilitoris sp. nov., isolated from a tidal flat.</title>
        <authorList>
            <person name="Park S."/>
            <person name="Yoon J.-H."/>
        </authorList>
    </citation>
    <scope>NUCLEOTIDE SEQUENCE [LARGE SCALE GENOMIC DNA]</scope>
    <source>
        <strain evidence="1 2">YSTF-M6</strain>
    </source>
</reference>
<keyword evidence="2" id="KW-1185">Reference proteome</keyword>
<comment type="caution">
    <text evidence="1">The sequence shown here is derived from an EMBL/GenBank/DDBJ whole genome shotgun (WGS) entry which is preliminary data.</text>
</comment>
<protein>
    <recommendedName>
        <fullName evidence="3">Lipocalin-like domain-containing protein</fullName>
    </recommendedName>
</protein>
<sequence>MKHLIKLVVITVICLSQWSCNNDDDTTSTPSETNSALVGEWLRSDNLINPNIEYKITLLDTDGNGIITDLQITDQGTISSANQITWYVSDNMLHMSLNDDTEMTSTVQFIDNEKIILANISDHYFIKQ</sequence>
<gene>
    <name evidence="1" type="ORF">JAO71_02695</name>
</gene>
<proteinExistence type="predicted"/>
<organism evidence="1 2">
    <name type="scientific">Olleya sediminilitoris</name>
    <dbReference type="NCBI Taxonomy" id="2795739"/>
    <lineage>
        <taxon>Bacteria</taxon>
        <taxon>Pseudomonadati</taxon>
        <taxon>Bacteroidota</taxon>
        <taxon>Flavobacteriia</taxon>
        <taxon>Flavobacteriales</taxon>
        <taxon>Flavobacteriaceae</taxon>
    </lineage>
</organism>
<name>A0ABS1WHU9_9FLAO</name>
<dbReference type="Proteomes" id="UP000605013">
    <property type="component" value="Unassembled WGS sequence"/>
</dbReference>
<accession>A0ABS1WHU9</accession>
<evidence type="ECO:0000313" key="1">
    <source>
        <dbReference type="EMBL" id="MBL7558699.1"/>
    </source>
</evidence>
<dbReference type="EMBL" id="JAEMEF010000002">
    <property type="protein sequence ID" value="MBL7558699.1"/>
    <property type="molecule type" value="Genomic_DNA"/>
</dbReference>
<evidence type="ECO:0000313" key="2">
    <source>
        <dbReference type="Proteomes" id="UP000605013"/>
    </source>
</evidence>
<evidence type="ECO:0008006" key="3">
    <source>
        <dbReference type="Google" id="ProtNLM"/>
    </source>
</evidence>